<dbReference type="Pfam" id="PF00685">
    <property type="entry name" value="Sulfotransfer_1"/>
    <property type="match status" value="1"/>
</dbReference>
<dbReference type="Proteomes" id="UP001519460">
    <property type="component" value="Unassembled WGS sequence"/>
</dbReference>
<evidence type="ECO:0000259" key="3">
    <source>
        <dbReference type="Pfam" id="PF00685"/>
    </source>
</evidence>
<organism evidence="4 5">
    <name type="scientific">Batillaria attramentaria</name>
    <dbReference type="NCBI Taxonomy" id="370345"/>
    <lineage>
        <taxon>Eukaryota</taxon>
        <taxon>Metazoa</taxon>
        <taxon>Spiralia</taxon>
        <taxon>Lophotrochozoa</taxon>
        <taxon>Mollusca</taxon>
        <taxon>Gastropoda</taxon>
        <taxon>Caenogastropoda</taxon>
        <taxon>Sorbeoconcha</taxon>
        <taxon>Cerithioidea</taxon>
        <taxon>Batillariidae</taxon>
        <taxon>Batillaria</taxon>
    </lineage>
</organism>
<dbReference type="PANTHER" id="PTHR11783">
    <property type="entry name" value="SULFOTRANSFERASE SULT"/>
    <property type="match status" value="1"/>
</dbReference>
<evidence type="ECO:0000313" key="4">
    <source>
        <dbReference type="EMBL" id="KAK7492381.1"/>
    </source>
</evidence>
<accession>A0ABD0KZE2</accession>
<evidence type="ECO:0000313" key="5">
    <source>
        <dbReference type="Proteomes" id="UP001519460"/>
    </source>
</evidence>
<dbReference type="InterPro" id="IPR027417">
    <property type="entry name" value="P-loop_NTPase"/>
</dbReference>
<dbReference type="AlphaFoldDB" id="A0ABD0KZE2"/>
<reference evidence="4 5" key="1">
    <citation type="journal article" date="2023" name="Sci. Data">
        <title>Genome assembly of the Korean intertidal mud-creeper Batillaria attramentaria.</title>
        <authorList>
            <person name="Patra A.K."/>
            <person name="Ho P.T."/>
            <person name="Jun S."/>
            <person name="Lee S.J."/>
            <person name="Kim Y."/>
            <person name="Won Y.J."/>
        </authorList>
    </citation>
    <scope>NUCLEOTIDE SEQUENCE [LARGE SCALE GENOMIC DNA]</scope>
    <source>
        <strain evidence="4">Wonlab-2016</strain>
    </source>
</reference>
<comment type="similarity">
    <text evidence="1">Belongs to the sulfotransferase 1 family.</text>
</comment>
<dbReference type="InterPro" id="IPR000863">
    <property type="entry name" value="Sulfotransferase_dom"/>
</dbReference>
<gene>
    <name evidence="4" type="ORF">BaRGS_00016478</name>
</gene>
<keyword evidence="2" id="KW-0808">Transferase</keyword>
<protein>
    <recommendedName>
        <fullName evidence="3">Sulfotransferase domain-containing protein</fullName>
    </recommendedName>
</protein>
<evidence type="ECO:0000256" key="2">
    <source>
        <dbReference type="ARBA" id="ARBA00022679"/>
    </source>
</evidence>
<dbReference type="Gene3D" id="3.40.50.300">
    <property type="entry name" value="P-loop containing nucleotide triphosphate hydrolases"/>
    <property type="match status" value="1"/>
</dbReference>
<dbReference type="SUPFAM" id="SSF52540">
    <property type="entry name" value="P-loop containing nucleoside triphosphate hydrolases"/>
    <property type="match status" value="1"/>
</dbReference>
<dbReference type="EMBL" id="JACVVK020000104">
    <property type="protein sequence ID" value="KAK7492381.1"/>
    <property type="molecule type" value="Genomic_DNA"/>
</dbReference>
<feature type="domain" description="Sulfotransferase" evidence="3">
    <location>
        <begin position="68"/>
        <end position="161"/>
    </location>
</feature>
<comment type="caution">
    <text evidence="4">The sequence shown here is derived from an EMBL/GenBank/DDBJ whole genome shotgun (WGS) entry which is preliminary data.</text>
</comment>
<dbReference type="GO" id="GO:0016740">
    <property type="term" value="F:transferase activity"/>
    <property type="evidence" value="ECO:0007669"/>
    <property type="project" value="UniProtKB-KW"/>
</dbReference>
<evidence type="ECO:0000256" key="1">
    <source>
        <dbReference type="ARBA" id="ARBA00005771"/>
    </source>
</evidence>
<proteinExistence type="inferred from homology"/>
<sequence>MQLRADDVLIAAYLKSGNNWFHHIASMLVEGATQLPAVHGDNEYIWIDGCGGHKHLPPPNFGAPYGYSGTWPQFFSVMLEQGYFYGDVFEHMRDWEREMDNHPELPILHLTYEDTIKDPVGQVEKLNAFLGTDRDRQLCQAIAETCRFSNMQNTRKISQEALKSAHWEG</sequence>
<name>A0ABD0KZE2_9CAEN</name>
<keyword evidence="5" id="KW-1185">Reference proteome</keyword>